<accession>A0A9Q5HXB9</accession>
<organism evidence="1 2">
    <name type="scientific">Sanghuangporus baumii</name>
    <name type="common">Phellinus baumii</name>
    <dbReference type="NCBI Taxonomy" id="108892"/>
    <lineage>
        <taxon>Eukaryota</taxon>
        <taxon>Fungi</taxon>
        <taxon>Dikarya</taxon>
        <taxon>Basidiomycota</taxon>
        <taxon>Agaricomycotina</taxon>
        <taxon>Agaricomycetes</taxon>
        <taxon>Hymenochaetales</taxon>
        <taxon>Hymenochaetaceae</taxon>
        <taxon>Sanghuangporus</taxon>
    </lineage>
</organism>
<name>A0A9Q5HXB9_SANBA</name>
<keyword evidence="2" id="KW-1185">Reference proteome</keyword>
<dbReference type="AlphaFoldDB" id="A0A9Q5HXB9"/>
<proteinExistence type="predicted"/>
<protein>
    <submittedName>
        <fullName evidence="1">Uncharacterized protein</fullName>
    </submittedName>
</protein>
<comment type="caution">
    <text evidence="1">The sequence shown here is derived from an EMBL/GenBank/DDBJ whole genome shotgun (WGS) entry which is preliminary data.</text>
</comment>
<gene>
    <name evidence="1" type="ORF">A7U60_g5259</name>
</gene>
<evidence type="ECO:0000313" key="1">
    <source>
        <dbReference type="EMBL" id="OCB87732.1"/>
    </source>
</evidence>
<evidence type="ECO:0000313" key="2">
    <source>
        <dbReference type="Proteomes" id="UP000757232"/>
    </source>
</evidence>
<dbReference type="Proteomes" id="UP000757232">
    <property type="component" value="Unassembled WGS sequence"/>
</dbReference>
<reference evidence="1" key="1">
    <citation type="submission" date="2016-06" db="EMBL/GenBank/DDBJ databases">
        <title>Draft Genome sequence of the fungus Inonotus baumii.</title>
        <authorList>
            <person name="Zhu H."/>
            <person name="Lin W."/>
        </authorList>
    </citation>
    <scope>NUCLEOTIDE SEQUENCE</scope>
    <source>
        <strain evidence="1">821</strain>
    </source>
</reference>
<sequence length="175" mass="19552">MVLTPSDTECSVSGSPCFTDTEEIVNDKVMEEIVRSTETNSPDGVRHSFDEINGKEKTIEDGKDGLADEDDAVNLSTTISQKLDDVQEKIDIARELLLDTQRQLRSLLLILHQRNLQQSNSESWMTHAVQQLQPIAIETFEGTDGESSLYAVDDCATSTVNLETSHQLRRRARSI</sequence>
<dbReference type="EMBL" id="LNZH02000189">
    <property type="protein sequence ID" value="OCB87732.1"/>
    <property type="molecule type" value="Genomic_DNA"/>
</dbReference>